<feature type="domain" description="Peptidase M16 N-terminal" evidence="10">
    <location>
        <begin position="56"/>
        <end position="178"/>
    </location>
</feature>
<evidence type="ECO:0000256" key="4">
    <source>
        <dbReference type="ARBA" id="ARBA00022723"/>
    </source>
</evidence>
<feature type="domain" description="Peptidase M16 C-terminal" evidence="11">
    <location>
        <begin position="216"/>
        <end position="391"/>
    </location>
</feature>
<dbReference type="PANTHER" id="PTHR43690">
    <property type="entry name" value="NARDILYSIN"/>
    <property type="match status" value="1"/>
</dbReference>
<dbReference type="InterPro" id="IPR032632">
    <property type="entry name" value="Peptidase_M16_M"/>
</dbReference>
<feature type="compositionally biased region" description="Polar residues" evidence="9">
    <location>
        <begin position="942"/>
        <end position="951"/>
    </location>
</feature>
<dbReference type="Pfam" id="PF05193">
    <property type="entry name" value="Peptidase_M16_C"/>
    <property type="match status" value="1"/>
</dbReference>
<keyword evidence="5 14" id="KW-0378">Hydrolase</keyword>
<dbReference type="AlphaFoldDB" id="A0A2G5B8V3"/>
<accession>A0A2G5B8V3</accession>
<comment type="similarity">
    <text evidence="2 8">Belongs to the peptidase M16 family.</text>
</comment>
<dbReference type="InterPro" id="IPR050626">
    <property type="entry name" value="Peptidase_M16"/>
</dbReference>
<dbReference type="InterPro" id="IPR011765">
    <property type="entry name" value="Pept_M16_N"/>
</dbReference>
<evidence type="ECO:0000256" key="3">
    <source>
        <dbReference type="ARBA" id="ARBA00022670"/>
    </source>
</evidence>
<dbReference type="PANTHER" id="PTHR43690:SF18">
    <property type="entry name" value="INSULIN-DEGRADING ENZYME-RELATED"/>
    <property type="match status" value="1"/>
</dbReference>
<reference evidence="14 15" key="1">
    <citation type="journal article" date="2015" name="Genome Biol. Evol.">
        <title>Phylogenomic analyses indicate that early fungi evolved digesting cell walls of algal ancestors of land plants.</title>
        <authorList>
            <person name="Chang Y."/>
            <person name="Wang S."/>
            <person name="Sekimoto S."/>
            <person name="Aerts A.L."/>
            <person name="Choi C."/>
            <person name="Clum A."/>
            <person name="LaButti K.M."/>
            <person name="Lindquist E.A."/>
            <person name="Yee Ngan C."/>
            <person name="Ohm R.A."/>
            <person name="Salamov A.A."/>
            <person name="Grigoriev I.V."/>
            <person name="Spatafora J.W."/>
            <person name="Berbee M.L."/>
        </authorList>
    </citation>
    <scope>NUCLEOTIDE SEQUENCE [LARGE SCALE GENOMIC DNA]</scope>
    <source>
        <strain evidence="14 15">NRRL 1564</strain>
    </source>
</reference>
<dbReference type="SUPFAM" id="SSF63411">
    <property type="entry name" value="LuxS/MPP-like metallohydrolase"/>
    <property type="match status" value="4"/>
</dbReference>
<evidence type="ECO:0000259" key="12">
    <source>
        <dbReference type="Pfam" id="PF16187"/>
    </source>
</evidence>
<organism evidence="14 15">
    <name type="scientific">Coemansia reversa (strain ATCC 12441 / NRRL 1564)</name>
    <dbReference type="NCBI Taxonomy" id="763665"/>
    <lineage>
        <taxon>Eukaryota</taxon>
        <taxon>Fungi</taxon>
        <taxon>Fungi incertae sedis</taxon>
        <taxon>Zoopagomycota</taxon>
        <taxon>Kickxellomycotina</taxon>
        <taxon>Kickxellomycetes</taxon>
        <taxon>Kickxellales</taxon>
        <taxon>Kickxellaceae</taxon>
        <taxon>Coemansia</taxon>
    </lineage>
</organism>
<evidence type="ECO:0000259" key="11">
    <source>
        <dbReference type="Pfam" id="PF05193"/>
    </source>
</evidence>
<evidence type="ECO:0000313" key="15">
    <source>
        <dbReference type="Proteomes" id="UP000242474"/>
    </source>
</evidence>
<proteinExistence type="inferred from homology"/>
<dbReference type="InterPro" id="IPR011249">
    <property type="entry name" value="Metalloenz_LuxS/M16"/>
</dbReference>
<keyword evidence="3" id="KW-0645">Protease</keyword>
<dbReference type="Pfam" id="PF22456">
    <property type="entry name" value="PqqF-like_C_4"/>
    <property type="match status" value="1"/>
</dbReference>
<dbReference type="PROSITE" id="PS00143">
    <property type="entry name" value="INSULINASE"/>
    <property type="match status" value="1"/>
</dbReference>
<dbReference type="GO" id="GO:0005737">
    <property type="term" value="C:cytoplasm"/>
    <property type="evidence" value="ECO:0007669"/>
    <property type="project" value="UniProtKB-ARBA"/>
</dbReference>
<evidence type="ECO:0000313" key="14">
    <source>
        <dbReference type="EMBL" id="PIA15448.1"/>
    </source>
</evidence>
<dbReference type="Proteomes" id="UP000242474">
    <property type="component" value="Unassembled WGS sequence"/>
</dbReference>
<dbReference type="InterPro" id="IPR001431">
    <property type="entry name" value="Pept_M16_Zn_BS"/>
</dbReference>
<dbReference type="FunFam" id="3.30.830.10:FF:000005">
    <property type="entry name" value="nardilysin isoform X1"/>
    <property type="match status" value="1"/>
</dbReference>
<dbReference type="InterPro" id="IPR007863">
    <property type="entry name" value="Peptidase_M16_C"/>
</dbReference>
<protein>
    <submittedName>
        <fullName evidence="14">LuxS/MPP-like metallohydrolase</fullName>
    </submittedName>
</protein>
<evidence type="ECO:0000256" key="6">
    <source>
        <dbReference type="ARBA" id="ARBA00022833"/>
    </source>
</evidence>
<dbReference type="Gene3D" id="3.30.830.10">
    <property type="entry name" value="Metalloenzyme, LuxS/M16 peptidase-like"/>
    <property type="match status" value="4"/>
</dbReference>
<keyword evidence="4" id="KW-0479">Metal-binding</keyword>
<dbReference type="GO" id="GO:0046872">
    <property type="term" value="F:metal ion binding"/>
    <property type="evidence" value="ECO:0007669"/>
    <property type="project" value="UniProtKB-KW"/>
</dbReference>
<keyword evidence="15" id="KW-1185">Reference proteome</keyword>
<dbReference type="FunFam" id="3.30.830.10:FF:000012">
    <property type="entry name" value="Protease 3"/>
    <property type="match status" value="1"/>
</dbReference>
<dbReference type="InterPro" id="IPR054734">
    <property type="entry name" value="PqqF-like_C_4"/>
</dbReference>
<feature type="region of interest" description="Disordered" evidence="9">
    <location>
        <begin position="931"/>
        <end position="963"/>
    </location>
</feature>
<evidence type="ECO:0000259" key="13">
    <source>
        <dbReference type="Pfam" id="PF22456"/>
    </source>
</evidence>
<sequence length="963" mass="110050">MRIFDVRRLPDWETGFETRFTVKSRMSYKEYTCPLKKSANDNCQYRLLRLPNNMVVICISDPNSKTAAAALTVGVGSHANPNDALGLAHLLERMLLKGTAKHSANESFEEFILNHSGTSNAFTDASKTSYYFDIANDALDDALERMSNLFIKPLLSAEVIGREVNIIDSEYQSQLKNDGARINGIQAYFSNPDHPHSQFAIGNKETLDSSNPEKLRKKVVKFYNRYYSADIMKLAITGSYSLDELTEMAVNRFSAVKSKGITKPFFAGHPLTKNELGKVIHFETLEDINAIWLTFPLPDICPHNRSRPVEYIRWLINHEGPGSLTQYLYLQGLAIYTAATINSYEGYVIFDIYISATPKGLKQYDKVVSAVFSYLRMISKSGPQEWIYNEISDSYRLEFDYYKQQQPMDYVFELSCNATNDYIPPEYIVSDGSLMGGFNSLLISAAMNFLGPTNYSLFIGAQSHRGIKLSNTEKYYNVRYHVVNLPNKLTTDFRQDNSMLNYFHLPKPNDFFPDDFSMAEPICPRPKLDKAVPTLLKYNNSLELWHKQDDKFYLPKGVIKIEIKSPVINSSPRNRAMFDLLCECWRYNLTEKLHSSTYAGLSYSTSGSSTAVNVTVEGFSQKLPLLLERVISNMRHGIIKESIFNECLTRLQQGFSYIQLNSAINQAFTLRKHLLLYPAWDSTLVEKGFKRVTYEMLNRFLHMLFEQVHITMFVIGNLTEQQTIDIAFNLQKIIDAQTLLICQIPYVRLIQLDPGYYILQKTSLNERSTQSATITSIQLGKASDIRTWVTAIVLHDIINKSFFDQLHTKEQLGNIVISSTEGYTEKTQLLELSVEGKSNPIYLSLRITEFLRAYRQHIVDLDERTLDNTIKNVIISLQEQLQTISSEAIEIWSAIESGNYNFERTSEEIEYLKKIGKQDIIEMWDKYINPDTAPQYTPPSTSPDTTVAQANTEDRELPVNPRA</sequence>
<evidence type="ECO:0000256" key="1">
    <source>
        <dbReference type="ARBA" id="ARBA00001947"/>
    </source>
</evidence>
<keyword evidence="7" id="KW-0482">Metalloprotease</keyword>
<dbReference type="EMBL" id="KZ303507">
    <property type="protein sequence ID" value="PIA15448.1"/>
    <property type="molecule type" value="Genomic_DNA"/>
</dbReference>
<evidence type="ECO:0000259" key="10">
    <source>
        <dbReference type="Pfam" id="PF00675"/>
    </source>
</evidence>
<gene>
    <name evidence="14" type="ORF">COEREDRAFT_9382</name>
</gene>
<dbReference type="GO" id="GO:0004222">
    <property type="term" value="F:metalloendopeptidase activity"/>
    <property type="evidence" value="ECO:0007669"/>
    <property type="project" value="InterPro"/>
</dbReference>
<evidence type="ECO:0000256" key="8">
    <source>
        <dbReference type="RuleBase" id="RU004447"/>
    </source>
</evidence>
<dbReference type="GO" id="GO:0006508">
    <property type="term" value="P:proteolysis"/>
    <property type="evidence" value="ECO:0007669"/>
    <property type="project" value="UniProtKB-KW"/>
</dbReference>
<dbReference type="STRING" id="763665.A0A2G5B8V3"/>
<evidence type="ECO:0000256" key="9">
    <source>
        <dbReference type="SAM" id="MobiDB-lite"/>
    </source>
</evidence>
<feature type="domain" description="Peptidase M16 middle/third" evidence="12">
    <location>
        <begin position="399"/>
        <end position="681"/>
    </location>
</feature>
<comment type="cofactor">
    <cofactor evidence="1">
        <name>Zn(2+)</name>
        <dbReference type="ChEBI" id="CHEBI:29105"/>
    </cofactor>
</comment>
<evidence type="ECO:0000256" key="2">
    <source>
        <dbReference type="ARBA" id="ARBA00007261"/>
    </source>
</evidence>
<dbReference type="Pfam" id="PF00675">
    <property type="entry name" value="Peptidase_M16"/>
    <property type="match status" value="1"/>
</dbReference>
<evidence type="ECO:0000256" key="5">
    <source>
        <dbReference type="ARBA" id="ARBA00022801"/>
    </source>
</evidence>
<name>A0A2G5B8V3_COERN</name>
<keyword evidence="6" id="KW-0862">Zinc</keyword>
<dbReference type="Pfam" id="PF16187">
    <property type="entry name" value="Peptidase_M16_M"/>
    <property type="match status" value="1"/>
</dbReference>
<feature type="domain" description="Coenzyme PQQ synthesis protein F-like C-terminal lobe" evidence="13">
    <location>
        <begin position="794"/>
        <end position="892"/>
    </location>
</feature>
<dbReference type="OrthoDB" id="952271at2759"/>
<evidence type="ECO:0000256" key="7">
    <source>
        <dbReference type="ARBA" id="ARBA00023049"/>
    </source>
</evidence>